<keyword evidence="1" id="KW-0560">Oxidoreductase</keyword>
<dbReference type="SUPFAM" id="SSF51430">
    <property type="entry name" value="NAD(P)-linked oxidoreductase"/>
    <property type="match status" value="1"/>
</dbReference>
<dbReference type="RefSeq" id="WP_256944217.1">
    <property type="nucleotide sequence ID" value="NZ_JANHNZ010000001.1"/>
</dbReference>
<reference evidence="3" key="2">
    <citation type="journal article" date="2023" name="Curr. Microbiol.">
        <title>Granulicatella seriolae sp. nov., a Novel Facultative Anaerobe Isolated from Yellowtail Marine Fish.</title>
        <authorList>
            <person name="Lee M."/>
            <person name="Choi Y.J."/>
            <person name="Farooq A."/>
            <person name="Jeong J.B."/>
            <person name="Jung M.Y."/>
        </authorList>
    </citation>
    <scope>NUCLEOTIDE SEQUENCE</scope>
    <source>
        <strain evidence="3">S8</strain>
    </source>
</reference>
<dbReference type="PANTHER" id="PTHR43364">
    <property type="entry name" value="NADH-SPECIFIC METHYLGLYOXAL REDUCTASE-RELATED"/>
    <property type="match status" value="1"/>
</dbReference>
<comment type="caution">
    <text evidence="3">The sequence shown here is derived from an EMBL/GenBank/DDBJ whole genome shotgun (WGS) entry which is preliminary data.</text>
</comment>
<feature type="domain" description="NADP-dependent oxidoreductase" evidence="2">
    <location>
        <begin position="15"/>
        <end position="315"/>
    </location>
</feature>
<dbReference type="InterPro" id="IPR020471">
    <property type="entry name" value="AKR"/>
</dbReference>
<dbReference type="PRINTS" id="PR00069">
    <property type="entry name" value="ALDKETRDTASE"/>
</dbReference>
<dbReference type="CDD" id="cd19079">
    <property type="entry name" value="AKR_EcYajO-like"/>
    <property type="match status" value="1"/>
</dbReference>
<keyword evidence="4" id="KW-1185">Reference proteome</keyword>
<dbReference type="InterPro" id="IPR023210">
    <property type="entry name" value="NADP_OxRdtase_dom"/>
</dbReference>
<organism evidence="3 4">
    <name type="scientific">Granulicatella seriolae</name>
    <dbReference type="NCBI Taxonomy" id="2967226"/>
    <lineage>
        <taxon>Bacteria</taxon>
        <taxon>Bacillati</taxon>
        <taxon>Bacillota</taxon>
        <taxon>Bacilli</taxon>
        <taxon>Lactobacillales</taxon>
        <taxon>Carnobacteriaceae</taxon>
        <taxon>Granulicatella</taxon>
    </lineage>
</organism>
<gene>
    <name evidence="3" type="ORF">NPA36_00805</name>
</gene>
<dbReference type="Gene3D" id="3.20.20.100">
    <property type="entry name" value="NADP-dependent oxidoreductase domain"/>
    <property type="match status" value="1"/>
</dbReference>
<evidence type="ECO:0000259" key="2">
    <source>
        <dbReference type="Pfam" id="PF00248"/>
    </source>
</evidence>
<dbReference type="Proteomes" id="UP001059480">
    <property type="component" value="Unassembled WGS sequence"/>
</dbReference>
<dbReference type="PANTHER" id="PTHR43364:SF4">
    <property type="entry name" value="NAD(P)-LINKED OXIDOREDUCTASE SUPERFAMILY PROTEIN"/>
    <property type="match status" value="1"/>
</dbReference>
<dbReference type="InterPro" id="IPR050523">
    <property type="entry name" value="AKR_Detox_Biosynth"/>
</dbReference>
<dbReference type="InterPro" id="IPR036812">
    <property type="entry name" value="NAD(P)_OxRdtase_dom_sf"/>
</dbReference>
<accession>A0ABT1WKK4</accession>
<evidence type="ECO:0000256" key="1">
    <source>
        <dbReference type="ARBA" id="ARBA00023002"/>
    </source>
</evidence>
<dbReference type="Pfam" id="PF00248">
    <property type="entry name" value="Aldo_ket_red"/>
    <property type="match status" value="1"/>
</dbReference>
<sequence length="326" mass="36850">MEYTKLGKTGLDVSRICLGSMSFGDPVNWIHPWVLEEEESRTIIKAALDLGINFFDTANVYSLGRSEEILGKALKDFGNRDEIVLATKVHQKMFDGPNGQGLSRKAIMSQIDQSLQRLQTDYVDLYIIHRWDYNTPIEETMEALHDVVKAGKARYIGASAMYAYQFQKANNVAEKNGWTKFVSMQNHMNLIYREEEREMVPYCIDQGIALTPYSPLASGRLVKAASEESLRSQTDAIQRAKYDETAQKDQVIIQRVAEIAEKHQVTKVAVALAWLLQKENLAAPVIGATKISHVQTAVEALDFKLSLEEVQYLEEEYVPHKIVGFS</sequence>
<reference evidence="3" key="3">
    <citation type="journal article" date="2023" name="Microbiol. Resour. Announc.">
        <title>Draft Genome Sequence of Granulicatella sp. Strain S8, Isolated from a Marine Fish, Seriola quinqueradiata.</title>
        <authorList>
            <person name="Lee M."/>
            <person name="Farooq A."/>
            <person name="Jeong J.B."/>
            <person name="Jung M.Y."/>
        </authorList>
    </citation>
    <scope>NUCLEOTIDE SEQUENCE</scope>
    <source>
        <strain evidence="3">S8</strain>
    </source>
</reference>
<proteinExistence type="predicted"/>
<dbReference type="EMBL" id="JANHNZ010000001">
    <property type="protein sequence ID" value="MCQ9209107.1"/>
    <property type="molecule type" value="Genomic_DNA"/>
</dbReference>
<protein>
    <submittedName>
        <fullName evidence="3">Aldo/keto reductase</fullName>
    </submittedName>
</protein>
<evidence type="ECO:0000313" key="4">
    <source>
        <dbReference type="Proteomes" id="UP001059480"/>
    </source>
</evidence>
<name>A0ABT1WKK4_9LACT</name>
<evidence type="ECO:0000313" key="3">
    <source>
        <dbReference type="EMBL" id="MCQ9209107.1"/>
    </source>
</evidence>
<reference evidence="3" key="1">
    <citation type="submission" date="2022-07" db="EMBL/GenBank/DDBJ databases">
        <authorList>
            <person name="Jung M.-Y."/>
            <person name="Lee M."/>
        </authorList>
    </citation>
    <scope>NUCLEOTIDE SEQUENCE</scope>
    <source>
        <strain evidence="3">S8</strain>
    </source>
</reference>